<dbReference type="OrthoDB" id="5190473at2"/>
<dbReference type="Proteomes" id="UP000030466">
    <property type="component" value="Unassembled WGS sequence"/>
</dbReference>
<proteinExistence type="predicted"/>
<reference evidence="1 2" key="1">
    <citation type="journal article" date="2003" name="Int. J. Syst. Evol. Microbiol.">
        <title>Kocuria polaris sp. nov., an orange-pigmented psychrophilic bacterium isolated from an Antarctic cyanobacterial mat sample.</title>
        <authorList>
            <person name="Reddy G.S."/>
            <person name="Prakash J.S."/>
            <person name="Prabahar V."/>
            <person name="Matsumoto G.I."/>
            <person name="Stackebrandt E."/>
            <person name="Shivaji S."/>
        </authorList>
    </citation>
    <scope>NUCLEOTIDE SEQUENCE [LARGE SCALE GENOMIC DNA]</scope>
    <source>
        <strain evidence="1 2">CMS 76or</strain>
    </source>
</reference>
<comment type="caution">
    <text evidence="1">The sequence shown here is derived from an EMBL/GenBank/DDBJ whole genome shotgun (WGS) entry which is preliminary data.</text>
</comment>
<protein>
    <submittedName>
        <fullName evidence="1">Cupin</fullName>
    </submittedName>
</protein>
<sequence length="110" mass="11923">MQHLNEIALQHLNEARHAPHGRSAEQLLHQKVLRQTLLALKEGAVLAEHNAPYAGSLQVLHGRIRVSSSEDLVLGAGHLHVIPAERHSVVALEDSVFILTAVTGIEDAAE</sequence>
<dbReference type="RefSeq" id="WP_017833474.1">
    <property type="nucleotide sequence ID" value="NZ_JSUH01000011.1"/>
</dbReference>
<dbReference type="InterPro" id="IPR011051">
    <property type="entry name" value="RmlC_Cupin_sf"/>
</dbReference>
<evidence type="ECO:0000313" key="2">
    <source>
        <dbReference type="Proteomes" id="UP000030466"/>
    </source>
</evidence>
<dbReference type="EMBL" id="JSUH01000011">
    <property type="protein sequence ID" value="KHD96906.1"/>
    <property type="molecule type" value="Genomic_DNA"/>
</dbReference>
<name>A0A0A6VQJ3_KOCRO</name>
<gene>
    <name evidence="1" type="ORF">GY22_12270</name>
</gene>
<dbReference type="AlphaFoldDB" id="A0A0A6VQJ3"/>
<keyword evidence="2" id="KW-1185">Reference proteome</keyword>
<dbReference type="InterPro" id="IPR014710">
    <property type="entry name" value="RmlC-like_jellyroll"/>
</dbReference>
<organism evidence="1 2">
    <name type="scientific">Kocuria rosea subsp. polaris</name>
    <dbReference type="NCBI Taxonomy" id="136273"/>
    <lineage>
        <taxon>Bacteria</taxon>
        <taxon>Bacillati</taxon>
        <taxon>Actinomycetota</taxon>
        <taxon>Actinomycetes</taxon>
        <taxon>Micrococcales</taxon>
        <taxon>Micrococcaceae</taxon>
        <taxon>Kocuria</taxon>
    </lineage>
</organism>
<evidence type="ECO:0000313" key="1">
    <source>
        <dbReference type="EMBL" id="KHD96906.1"/>
    </source>
</evidence>
<accession>A0A0A6VQJ3</accession>
<dbReference type="SUPFAM" id="SSF51182">
    <property type="entry name" value="RmlC-like cupins"/>
    <property type="match status" value="1"/>
</dbReference>
<dbReference type="Gene3D" id="2.60.120.10">
    <property type="entry name" value="Jelly Rolls"/>
    <property type="match status" value="1"/>
</dbReference>